<feature type="compositionally biased region" description="Polar residues" evidence="1">
    <location>
        <begin position="117"/>
        <end position="135"/>
    </location>
</feature>
<dbReference type="PROSITE" id="PS51782">
    <property type="entry name" value="LYSM"/>
    <property type="match status" value="1"/>
</dbReference>
<name>A0AAV5UG32_9BILA</name>
<dbReference type="Gene3D" id="3.10.350.10">
    <property type="entry name" value="LysM domain"/>
    <property type="match status" value="1"/>
</dbReference>
<sequence>GVCGRLFFNYYNFDVPRPSIIHLTTCRQMDEHNADETTFLTRHSKVRRYGTTLKVSNSPPAQYQIHHVEPSETLQGIALKYNTTVAELKRINKLWNESIIVQSYIKVPYVESIVPPSETSATPVPSSSKQESVSDVLSRIDDVIKRTTKSLSKMERESSFSKSPSTPNFPSTPSFPSTVPAYQCSYQDIGSE</sequence>
<organism evidence="3 4">
    <name type="scientific">Pristionchus entomophagus</name>
    <dbReference type="NCBI Taxonomy" id="358040"/>
    <lineage>
        <taxon>Eukaryota</taxon>
        <taxon>Metazoa</taxon>
        <taxon>Ecdysozoa</taxon>
        <taxon>Nematoda</taxon>
        <taxon>Chromadorea</taxon>
        <taxon>Rhabditida</taxon>
        <taxon>Rhabditina</taxon>
        <taxon>Diplogasteromorpha</taxon>
        <taxon>Diplogasteroidea</taxon>
        <taxon>Neodiplogasteridae</taxon>
        <taxon>Pristionchus</taxon>
    </lineage>
</organism>
<protein>
    <recommendedName>
        <fullName evidence="2">LysM domain-containing protein</fullName>
    </recommendedName>
</protein>
<feature type="region of interest" description="Disordered" evidence="1">
    <location>
        <begin position="116"/>
        <end position="135"/>
    </location>
</feature>
<dbReference type="Pfam" id="PF01476">
    <property type="entry name" value="LysM"/>
    <property type="match status" value="1"/>
</dbReference>
<dbReference type="InterPro" id="IPR036779">
    <property type="entry name" value="LysM_dom_sf"/>
</dbReference>
<dbReference type="SUPFAM" id="SSF54106">
    <property type="entry name" value="LysM domain"/>
    <property type="match status" value="1"/>
</dbReference>
<dbReference type="EMBL" id="BTSX01000006">
    <property type="protein sequence ID" value="GMT05914.1"/>
    <property type="molecule type" value="Genomic_DNA"/>
</dbReference>
<evidence type="ECO:0000256" key="1">
    <source>
        <dbReference type="SAM" id="MobiDB-lite"/>
    </source>
</evidence>
<feature type="region of interest" description="Disordered" evidence="1">
    <location>
        <begin position="147"/>
        <end position="192"/>
    </location>
</feature>
<evidence type="ECO:0000313" key="3">
    <source>
        <dbReference type="EMBL" id="GMT05914.1"/>
    </source>
</evidence>
<dbReference type="SMART" id="SM00257">
    <property type="entry name" value="LysM"/>
    <property type="match status" value="1"/>
</dbReference>
<feature type="compositionally biased region" description="Low complexity" evidence="1">
    <location>
        <begin position="160"/>
        <end position="180"/>
    </location>
</feature>
<accession>A0AAV5UG32</accession>
<dbReference type="AlphaFoldDB" id="A0AAV5UG32"/>
<dbReference type="InterPro" id="IPR018392">
    <property type="entry name" value="LysM"/>
</dbReference>
<dbReference type="Proteomes" id="UP001432027">
    <property type="component" value="Unassembled WGS sequence"/>
</dbReference>
<comment type="caution">
    <text evidence="3">The sequence shown here is derived from an EMBL/GenBank/DDBJ whole genome shotgun (WGS) entry which is preliminary data.</text>
</comment>
<dbReference type="CDD" id="cd00118">
    <property type="entry name" value="LysM"/>
    <property type="match status" value="1"/>
</dbReference>
<dbReference type="PANTHER" id="PTHR20932:SF8">
    <property type="entry name" value="LD22649P"/>
    <property type="match status" value="1"/>
</dbReference>
<evidence type="ECO:0000259" key="2">
    <source>
        <dbReference type="PROSITE" id="PS51782"/>
    </source>
</evidence>
<dbReference type="InterPro" id="IPR045030">
    <property type="entry name" value="LYSM1-4"/>
</dbReference>
<keyword evidence="4" id="KW-1185">Reference proteome</keyword>
<dbReference type="PANTHER" id="PTHR20932">
    <property type="entry name" value="LYSM AND PUTATIVE PEPTIDOGLYCAN-BINDING DOMAIN-CONTAINING PROTEIN"/>
    <property type="match status" value="1"/>
</dbReference>
<proteinExistence type="predicted"/>
<gene>
    <name evidence="3" type="ORF">PENTCL1PPCAC_28088</name>
</gene>
<evidence type="ECO:0000313" key="4">
    <source>
        <dbReference type="Proteomes" id="UP001432027"/>
    </source>
</evidence>
<feature type="non-terminal residue" evidence="3">
    <location>
        <position position="1"/>
    </location>
</feature>
<feature type="domain" description="LysM" evidence="2">
    <location>
        <begin position="64"/>
        <end position="107"/>
    </location>
</feature>
<reference evidence="3" key="1">
    <citation type="submission" date="2023-10" db="EMBL/GenBank/DDBJ databases">
        <title>Genome assembly of Pristionchus species.</title>
        <authorList>
            <person name="Yoshida K."/>
            <person name="Sommer R.J."/>
        </authorList>
    </citation>
    <scope>NUCLEOTIDE SEQUENCE</scope>
    <source>
        <strain evidence="3">RS0144</strain>
    </source>
</reference>